<feature type="transmembrane region" description="Helical" evidence="12">
    <location>
        <begin position="270"/>
        <end position="296"/>
    </location>
</feature>
<dbReference type="PANTHER" id="PTHR35457">
    <property type="entry name" value="HEME A SYNTHASE"/>
    <property type="match status" value="1"/>
</dbReference>
<feature type="transmembrane region" description="Helical" evidence="12">
    <location>
        <begin position="131"/>
        <end position="152"/>
    </location>
</feature>
<sequence>MLSRISNWPVFSSARIPLYVWASLVSQILIVVTGGIVRLTGSGLGCPTWPKCTDESFVTVPEMGIHGIIEFGNRLLTFVLALIALLTFITVLALGKKLRRGLVLPAFLLGLGIPAQAILGGITVLTDLNPWLVGAHFVVSAVLISLAALLVFRALPPIHVPVSQAIYATATPLAIIGAVTILIGVLVTGAGPHSGDANSIRNGLDLELWQHFHSYPGYLMLLLALIQFALIQRRDKESKNRSYQWKVSALLVSVTLAQAVIGIVQSRLGVPAILVTFHMLGAAVLSALITFQWLAIRGKTIRAD</sequence>
<reference evidence="13" key="1">
    <citation type="submission" date="2020-05" db="EMBL/GenBank/DDBJ databases">
        <authorList>
            <person name="Chiriac C."/>
            <person name="Salcher M."/>
            <person name="Ghai R."/>
            <person name="Kavagutti S V."/>
        </authorList>
    </citation>
    <scope>NUCLEOTIDE SEQUENCE</scope>
</reference>
<evidence type="ECO:0000256" key="4">
    <source>
        <dbReference type="ARBA" id="ARBA00022723"/>
    </source>
</evidence>
<dbReference type="Pfam" id="PF02628">
    <property type="entry name" value="COX15-CtaA"/>
    <property type="match status" value="1"/>
</dbReference>
<dbReference type="AlphaFoldDB" id="A0A6J6JV43"/>
<evidence type="ECO:0000256" key="9">
    <source>
        <dbReference type="ARBA" id="ARBA00023136"/>
    </source>
</evidence>
<keyword evidence="4" id="KW-0479">Metal-binding</keyword>
<evidence type="ECO:0000256" key="3">
    <source>
        <dbReference type="ARBA" id="ARBA00022692"/>
    </source>
</evidence>
<feature type="transmembrane region" description="Helical" evidence="12">
    <location>
        <begin position="212"/>
        <end position="231"/>
    </location>
</feature>
<gene>
    <name evidence="13" type="ORF">UFOPK2165_00255</name>
</gene>
<proteinExistence type="predicted"/>
<keyword evidence="6" id="KW-0560">Oxidoreductase</keyword>
<feature type="transmembrane region" description="Helical" evidence="12">
    <location>
        <begin position="102"/>
        <end position="125"/>
    </location>
</feature>
<keyword evidence="9 12" id="KW-0472">Membrane</keyword>
<feature type="transmembrane region" description="Helical" evidence="12">
    <location>
        <begin position="75"/>
        <end position="95"/>
    </location>
</feature>
<protein>
    <submittedName>
        <fullName evidence="13">Unannotated protein</fullName>
    </submittedName>
</protein>
<evidence type="ECO:0000256" key="1">
    <source>
        <dbReference type="ARBA" id="ARBA00004141"/>
    </source>
</evidence>
<comment type="subcellular location">
    <subcellularLocation>
        <location evidence="1">Membrane</location>
        <topology evidence="1">Multi-pass membrane protein</topology>
    </subcellularLocation>
</comment>
<dbReference type="GO" id="GO:0016020">
    <property type="term" value="C:membrane"/>
    <property type="evidence" value="ECO:0007669"/>
    <property type="project" value="UniProtKB-SubCell"/>
</dbReference>
<organism evidence="13">
    <name type="scientific">freshwater metagenome</name>
    <dbReference type="NCBI Taxonomy" id="449393"/>
    <lineage>
        <taxon>unclassified sequences</taxon>
        <taxon>metagenomes</taxon>
        <taxon>ecological metagenomes</taxon>
    </lineage>
</organism>
<keyword evidence="10" id="KW-1015">Disulfide bond</keyword>
<evidence type="ECO:0000256" key="5">
    <source>
        <dbReference type="ARBA" id="ARBA00022989"/>
    </source>
</evidence>
<evidence type="ECO:0000256" key="7">
    <source>
        <dbReference type="ARBA" id="ARBA00023004"/>
    </source>
</evidence>
<feature type="transmembrane region" description="Helical" evidence="12">
    <location>
        <begin position="243"/>
        <end position="264"/>
    </location>
</feature>
<keyword evidence="8" id="KW-0350">Heme biosynthesis</keyword>
<name>A0A6J6JV43_9ZZZZ</name>
<comment type="pathway">
    <text evidence="11">Porphyrin-containing compound metabolism.</text>
</comment>
<accession>A0A6J6JV43</accession>
<evidence type="ECO:0000256" key="12">
    <source>
        <dbReference type="SAM" id="Phobius"/>
    </source>
</evidence>
<evidence type="ECO:0000256" key="8">
    <source>
        <dbReference type="ARBA" id="ARBA00023133"/>
    </source>
</evidence>
<evidence type="ECO:0000256" key="2">
    <source>
        <dbReference type="ARBA" id="ARBA00022475"/>
    </source>
</evidence>
<feature type="transmembrane region" description="Helical" evidence="12">
    <location>
        <begin position="16"/>
        <end position="37"/>
    </location>
</feature>
<dbReference type="InterPro" id="IPR003780">
    <property type="entry name" value="COX15/CtaA_fam"/>
</dbReference>
<keyword evidence="7" id="KW-0408">Iron</keyword>
<dbReference type="InterPro" id="IPR050450">
    <property type="entry name" value="COX15/CtaA_HemeA_synthase"/>
</dbReference>
<keyword evidence="3 12" id="KW-0812">Transmembrane</keyword>
<evidence type="ECO:0000256" key="11">
    <source>
        <dbReference type="ARBA" id="ARBA00023444"/>
    </source>
</evidence>
<evidence type="ECO:0000256" key="10">
    <source>
        <dbReference type="ARBA" id="ARBA00023157"/>
    </source>
</evidence>
<dbReference type="GO" id="GO:0046872">
    <property type="term" value="F:metal ion binding"/>
    <property type="evidence" value="ECO:0007669"/>
    <property type="project" value="UniProtKB-KW"/>
</dbReference>
<dbReference type="GO" id="GO:0016491">
    <property type="term" value="F:oxidoreductase activity"/>
    <property type="evidence" value="ECO:0007669"/>
    <property type="project" value="UniProtKB-KW"/>
</dbReference>
<evidence type="ECO:0000256" key="6">
    <source>
        <dbReference type="ARBA" id="ARBA00023002"/>
    </source>
</evidence>
<dbReference type="GO" id="GO:0006784">
    <property type="term" value="P:heme A biosynthetic process"/>
    <property type="evidence" value="ECO:0007669"/>
    <property type="project" value="InterPro"/>
</dbReference>
<keyword evidence="5 12" id="KW-1133">Transmembrane helix</keyword>
<feature type="transmembrane region" description="Helical" evidence="12">
    <location>
        <begin position="173"/>
        <end position="192"/>
    </location>
</feature>
<dbReference type="EMBL" id="CAEZWA010000029">
    <property type="protein sequence ID" value="CAB4640205.1"/>
    <property type="molecule type" value="Genomic_DNA"/>
</dbReference>
<dbReference type="PANTHER" id="PTHR35457:SF1">
    <property type="entry name" value="HEME A SYNTHASE"/>
    <property type="match status" value="1"/>
</dbReference>
<keyword evidence="2" id="KW-1003">Cell membrane</keyword>
<evidence type="ECO:0000313" key="13">
    <source>
        <dbReference type="EMBL" id="CAB4640205.1"/>
    </source>
</evidence>